<organism evidence="4 5">
    <name type="scientific">Syntrophobacter fumaroxidans (strain DSM 10017 / MPOB)</name>
    <dbReference type="NCBI Taxonomy" id="335543"/>
    <lineage>
        <taxon>Bacteria</taxon>
        <taxon>Pseudomonadati</taxon>
        <taxon>Thermodesulfobacteriota</taxon>
        <taxon>Syntrophobacteria</taxon>
        <taxon>Syntrophobacterales</taxon>
        <taxon>Syntrophobacteraceae</taxon>
        <taxon>Syntrophobacter</taxon>
    </lineage>
</organism>
<gene>
    <name evidence="4" type="ordered locus">Sfum_3419</name>
</gene>
<dbReference type="GO" id="GO:0008168">
    <property type="term" value="F:methyltransferase activity"/>
    <property type="evidence" value="ECO:0007669"/>
    <property type="project" value="UniProtKB-KW"/>
</dbReference>
<dbReference type="Pfam" id="PF13649">
    <property type="entry name" value="Methyltransf_25"/>
    <property type="match status" value="1"/>
</dbReference>
<dbReference type="Gene3D" id="3.40.50.150">
    <property type="entry name" value="Vaccinia Virus protein VP39"/>
    <property type="match status" value="1"/>
</dbReference>
<evidence type="ECO:0000256" key="2">
    <source>
        <dbReference type="ARBA" id="ARBA00022679"/>
    </source>
</evidence>
<keyword evidence="2 4" id="KW-0808">Transferase</keyword>
<dbReference type="PANTHER" id="PTHR43861:SF1">
    <property type="entry name" value="TRANS-ACONITATE 2-METHYLTRANSFERASE"/>
    <property type="match status" value="1"/>
</dbReference>
<dbReference type="InterPro" id="IPR041698">
    <property type="entry name" value="Methyltransf_25"/>
</dbReference>
<dbReference type="AlphaFoldDB" id="A0LNU0"/>
<accession>A0LNU0</accession>
<dbReference type="eggNOG" id="COG2230">
    <property type="taxonomic scope" value="Bacteria"/>
</dbReference>
<dbReference type="CDD" id="cd02440">
    <property type="entry name" value="AdoMet_MTases"/>
    <property type="match status" value="1"/>
</dbReference>
<dbReference type="InterPro" id="IPR029063">
    <property type="entry name" value="SAM-dependent_MTases_sf"/>
</dbReference>
<protein>
    <submittedName>
        <fullName evidence="4">Methyltransferase type 11</fullName>
    </submittedName>
</protein>
<dbReference type="EMBL" id="CP000478">
    <property type="protein sequence ID" value="ABK19092.1"/>
    <property type="molecule type" value="Genomic_DNA"/>
</dbReference>
<reference evidence="4 5" key="1">
    <citation type="submission" date="2006-10" db="EMBL/GenBank/DDBJ databases">
        <title>Complete sequence of Syntrophobacter fumaroxidans MPOB.</title>
        <authorList>
            <consortium name="US DOE Joint Genome Institute"/>
            <person name="Copeland A."/>
            <person name="Lucas S."/>
            <person name="Lapidus A."/>
            <person name="Barry K."/>
            <person name="Detter J.C."/>
            <person name="Glavina del Rio T."/>
            <person name="Hammon N."/>
            <person name="Israni S."/>
            <person name="Pitluck S."/>
            <person name="Goltsman E.G."/>
            <person name="Martinez M."/>
            <person name="Schmutz J."/>
            <person name="Larimer F."/>
            <person name="Land M."/>
            <person name="Hauser L."/>
            <person name="Kyrpides N."/>
            <person name="Kim E."/>
            <person name="Boone D.R."/>
            <person name="Brockman F."/>
            <person name="Culley D."/>
            <person name="Ferry J."/>
            <person name="Gunsalus R."/>
            <person name="McInerney M.J."/>
            <person name="Morrison M."/>
            <person name="Plugge C."/>
            <person name="Rohlin L."/>
            <person name="Scholten J."/>
            <person name="Sieber J."/>
            <person name="Stams A.J.M."/>
            <person name="Worm P."/>
            <person name="Henstra A.M."/>
            <person name="Richardson P."/>
        </authorList>
    </citation>
    <scope>NUCLEOTIDE SEQUENCE [LARGE SCALE GENOMIC DNA]</scope>
    <source>
        <strain evidence="5">DSM 10017 / MPOB</strain>
    </source>
</reference>
<keyword evidence="1 4" id="KW-0489">Methyltransferase</keyword>
<dbReference type="KEGG" id="sfu:Sfum_3419"/>
<evidence type="ECO:0000313" key="4">
    <source>
        <dbReference type="EMBL" id="ABK19092.1"/>
    </source>
</evidence>
<evidence type="ECO:0000256" key="1">
    <source>
        <dbReference type="ARBA" id="ARBA00022603"/>
    </source>
</evidence>
<sequence length="261" mass="29411">MDQSELTVCFYDVFDASLPRLGPGDDLSTQKAISLLRAAKPERMNPPGPLGLKILDLGCGNGAQTIQLAKHLDGTIVAVDNHEQYLTELRRRAVAQGVSDKIHTCLDDMRDFTKREERFDLIWSEGAVYFMGFAEGLAACRKLLVPGGLMAASELTWFRPDPPAECREYFAGVYPPMVDSAANLATVENCGYEVLGYFALPESAWLESFYRPIENRLRSLQEKYAADRAGSETVESIRKEVDIYRKYSSWYGYVFYLMQSR</sequence>
<dbReference type="HOGENOM" id="CLU_073559_0_0_7"/>
<evidence type="ECO:0000313" key="5">
    <source>
        <dbReference type="Proteomes" id="UP000001784"/>
    </source>
</evidence>
<keyword evidence="5" id="KW-1185">Reference proteome</keyword>
<proteinExistence type="predicted"/>
<dbReference type="SUPFAM" id="SSF53335">
    <property type="entry name" value="S-adenosyl-L-methionine-dependent methyltransferases"/>
    <property type="match status" value="1"/>
</dbReference>
<dbReference type="GO" id="GO:0032259">
    <property type="term" value="P:methylation"/>
    <property type="evidence" value="ECO:0007669"/>
    <property type="project" value="UniProtKB-KW"/>
</dbReference>
<feature type="domain" description="Methyltransferase" evidence="3">
    <location>
        <begin position="54"/>
        <end position="148"/>
    </location>
</feature>
<dbReference type="RefSeq" id="WP_011700217.1">
    <property type="nucleotide sequence ID" value="NC_008554.1"/>
</dbReference>
<evidence type="ECO:0000259" key="3">
    <source>
        <dbReference type="Pfam" id="PF13649"/>
    </source>
</evidence>
<dbReference type="STRING" id="335543.Sfum_3419"/>
<dbReference type="OrthoDB" id="9811000at2"/>
<name>A0LNU0_SYNFM</name>
<dbReference type="Proteomes" id="UP000001784">
    <property type="component" value="Chromosome"/>
</dbReference>
<dbReference type="PANTHER" id="PTHR43861">
    <property type="entry name" value="TRANS-ACONITATE 2-METHYLTRANSFERASE-RELATED"/>
    <property type="match status" value="1"/>
</dbReference>
<dbReference type="InParanoid" id="A0LNU0"/>